<dbReference type="Pfam" id="PF00126">
    <property type="entry name" value="HTH_1"/>
    <property type="match status" value="1"/>
</dbReference>
<evidence type="ECO:0000313" key="7">
    <source>
        <dbReference type="Proteomes" id="UP001139559"/>
    </source>
</evidence>
<dbReference type="Gene3D" id="3.40.190.290">
    <property type="match status" value="1"/>
</dbReference>
<dbReference type="GO" id="GO:0010628">
    <property type="term" value="P:positive regulation of gene expression"/>
    <property type="evidence" value="ECO:0007669"/>
    <property type="project" value="TreeGrafter"/>
</dbReference>
<keyword evidence="3" id="KW-0238">DNA-binding</keyword>
<dbReference type="RefSeq" id="WP_248008084.1">
    <property type="nucleotide sequence ID" value="NZ_JAJHVV010000003.1"/>
</dbReference>
<dbReference type="Pfam" id="PF03466">
    <property type="entry name" value="LysR_substrate"/>
    <property type="match status" value="1"/>
</dbReference>
<dbReference type="InterPro" id="IPR000847">
    <property type="entry name" value="LysR_HTH_N"/>
</dbReference>
<evidence type="ECO:0000313" key="6">
    <source>
        <dbReference type="EMBL" id="MCK6262977.1"/>
    </source>
</evidence>
<evidence type="ECO:0000256" key="1">
    <source>
        <dbReference type="ARBA" id="ARBA00009437"/>
    </source>
</evidence>
<keyword evidence="4" id="KW-0804">Transcription</keyword>
<name>A0A9X1XGZ8_9VIBR</name>
<protein>
    <submittedName>
        <fullName evidence="6">LysR family transcriptional regulator</fullName>
    </submittedName>
</protein>
<dbReference type="Proteomes" id="UP001139559">
    <property type="component" value="Unassembled WGS sequence"/>
</dbReference>
<dbReference type="GO" id="GO:0009089">
    <property type="term" value="P:lysine biosynthetic process via diaminopimelate"/>
    <property type="evidence" value="ECO:0007669"/>
    <property type="project" value="TreeGrafter"/>
</dbReference>
<keyword evidence="7" id="KW-1185">Reference proteome</keyword>
<dbReference type="PRINTS" id="PR00039">
    <property type="entry name" value="HTHLYSR"/>
</dbReference>
<dbReference type="AlphaFoldDB" id="A0A9X1XGZ8"/>
<dbReference type="GO" id="GO:0003700">
    <property type="term" value="F:DNA-binding transcription factor activity"/>
    <property type="evidence" value="ECO:0007669"/>
    <property type="project" value="InterPro"/>
</dbReference>
<proteinExistence type="inferred from homology"/>
<dbReference type="SUPFAM" id="SSF46785">
    <property type="entry name" value="Winged helix' DNA-binding domain"/>
    <property type="match status" value="1"/>
</dbReference>
<evidence type="ECO:0000259" key="5">
    <source>
        <dbReference type="PROSITE" id="PS50931"/>
    </source>
</evidence>
<comment type="similarity">
    <text evidence="1">Belongs to the LysR transcriptional regulatory family.</text>
</comment>
<evidence type="ECO:0000256" key="2">
    <source>
        <dbReference type="ARBA" id="ARBA00023015"/>
    </source>
</evidence>
<dbReference type="PANTHER" id="PTHR30427:SF1">
    <property type="entry name" value="TRANSCRIPTIONAL ACTIVATOR PROTEIN LYSR"/>
    <property type="match status" value="1"/>
</dbReference>
<feature type="domain" description="HTH lysR-type" evidence="5">
    <location>
        <begin position="1"/>
        <end position="58"/>
    </location>
</feature>
<dbReference type="InterPro" id="IPR036388">
    <property type="entry name" value="WH-like_DNA-bd_sf"/>
</dbReference>
<dbReference type="InterPro" id="IPR005119">
    <property type="entry name" value="LysR_subst-bd"/>
</dbReference>
<dbReference type="PANTHER" id="PTHR30427">
    <property type="entry name" value="TRANSCRIPTIONAL ACTIVATOR PROTEIN LYSR"/>
    <property type="match status" value="1"/>
</dbReference>
<reference evidence="6" key="1">
    <citation type="submission" date="2021-11" db="EMBL/GenBank/DDBJ databases">
        <title>Vibrio ZSDE26 sp. nov. and Vibrio ZSDZ34 sp. nov., isolated from coastal seawater in Qingdao.</title>
        <authorList>
            <person name="Zhang P."/>
        </authorList>
    </citation>
    <scope>NUCLEOTIDE SEQUENCE</scope>
    <source>
        <strain evidence="6">ZSDE26</strain>
    </source>
</reference>
<comment type="caution">
    <text evidence="6">The sequence shown here is derived from an EMBL/GenBank/DDBJ whole genome shotgun (WGS) entry which is preliminary data.</text>
</comment>
<evidence type="ECO:0000256" key="4">
    <source>
        <dbReference type="ARBA" id="ARBA00023163"/>
    </source>
</evidence>
<dbReference type="EMBL" id="JAJHVV010000003">
    <property type="protein sequence ID" value="MCK6262977.1"/>
    <property type="molecule type" value="Genomic_DNA"/>
</dbReference>
<dbReference type="GO" id="GO:0043565">
    <property type="term" value="F:sequence-specific DNA binding"/>
    <property type="evidence" value="ECO:0007669"/>
    <property type="project" value="TreeGrafter"/>
</dbReference>
<dbReference type="PROSITE" id="PS50931">
    <property type="entry name" value="HTH_LYSR"/>
    <property type="match status" value="1"/>
</dbReference>
<keyword evidence="2" id="KW-0805">Transcription regulation</keyword>
<accession>A0A9X1XGZ8</accession>
<dbReference type="SUPFAM" id="SSF53850">
    <property type="entry name" value="Periplasmic binding protein-like II"/>
    <property type="match status" value="1"/>
</dbReference>
<dbReference type="InterPro" id="IPR036390">
    <property type="entry name" value="WH_DNA-bd_sf"/>
</dbReference>
<gene>
    <name evidence="6" type="ORF">KP803_06750</name>
</gene>
<sequence>MKLRQLEIFYAIMQAGTISGAAKNLHVSQPNVTRVLAHTESQLGFQLFERVKGRLVPTQEAKTLLPEAERIYQQLGKFRSLTNKVKKGSLHLRIGAPPILASALLSPVIALLCEDKDVSVELSTANRDELCQSLLKNELDVAVCFGDEAPSGIAHERLLTQDMLVLAPKSEAIEQEQSKEAMTLATLLESPLPLIGLDQRDPLGQLLHHAISRIDPHYHHQISVRSYNAAAELVRHSAGSAIVDPWTAQQFHASEQIQTLALEPRIPLHVSILHAEHQPLSITAQQFIDQLTNYTSQ</sequence>
<dbReference type="Gene3D" id="1.10.10.10">
    <property type="entry name" value="Winged helix-like DNA-binding domain superfamily/Winged helix DNA-binding domain"/>
    <property type="match status" value="1"/>
</dbReference>
<organism evidence="6 7">
    <name type="scientific">Vibrio amylolyticus</name>
    <dbReference type="NCBI Taxonomy" id="2847292"/>
    <lineage>
        <taxon>Bacteria</taxon>
        <taxon>Pseudomonadati</taxon>
        <taxon>Pseudomonadota</taxon>
        <taxon>Gammaproteobacteria</taxon>
        <taxon>Vibrionales</taxon>
        <taxon>Vibrionaceae</taxon>
        <taxon>Vibrio</taxon>
    </lineage>
</organism>
<evidence type="ECO:0000256" key="3">
    <source>
        <dbReference type="ARBA" id="ARBA00023125"/>
    </source>
</evidence>